<name>A0AAV7HVU2_COTGL</name>
<dbReference type="AlphaFoldDB" id="A0AAV7HVU2"/>
<keyword evidence="2" id="KW-0812">Transmembrane</keyword>
<protein>
    <submittedName>
        <fullName evidence="3">Uncharacterized protein</fullName>
    </submittedName>
</protein>
<feature type="transmembrane region" description="Helical" evidence="2">
    <location>
        <begin position="20"/>
        <end position="43"/>
    </location>
</feature>
<keyword evidence="2" id="KW-1133">Transmembrane helix</keyword>
<evidence type="ECO:0000256" key="1">
    <source>
        <dbReference type="SAM" id="MobiDB-lite"/>
    </source>
</evidence>
<evidence type="ECO:0000256" key="2">
    <source>
        <dbReference type="SAM" id="Phobius"/>
    </source>
</evidence>
<evidence type="ECO:0000313" key="3">
    <source>
        <dbReference type="EMBL" id="KAH0533710.1"/>
    </source>
</evidence>
<dbReference type="Proteomes" id="UP000826195">
    <property type="component" value="Unassembled WGS sequence"/>
</dbReference>
<feature type="region of interest" description="Disordered" evidence="1">
    <location>
        <begin position="79"/>
        <end position="99"/>
    </location>
</feature>
<sequence length="99" mass="11495">MWRSATTVNIADATVNVSGIFFFILLLLFVDNYLIYAIVVLLYRERIINGLCFLFDIFVNYCKYISWEKYLNNNNNCNSEKSIGNQPRFTTGSSPFTIK</sequence>
<reference evidence="3 4" key="1">
    <citation type="journal article" date="2021" name="J. Hered.">
        <title>A chromosome-level genome assembly of the parasitoid wasp, Cotesia glomerata (Hymenoptera: Braconidae).</title>
        <authorList>
            <person name="Pinto B.J."/>
            <person name="Weis J.J."/>
            <person name="Gamble T."/>
            <person name="Ode P.J."/>
            <person name="Paul R."/>
            <person name="Zaspel J.M."/>
        </authorList>
    </citation>
    <scope>NUCLEOTIDE SEQUENCE [LARGE SCALE GENOMIC DNA]</scope>
    <source>
        <strain evidence="3">CgM1</strain>
    </source>
</reference>
<proteinExistence type="predicted"/>
<keyword evidence="2" id="KW-0472">Membrane</keyword>
<evidence type="ECO:0000313" key="4">
    <source>
        <dbReference type="Proteomes" id="UP000826195"/>
    </source>
</evidence>
<accession>A0AAV7HVU2</accession>
<keyword evidence="4" id="KW-1185">Reference proteome</keyword>
<comment type="caution">
    <text evidence="3">The sequence shown here is derived from an EMBL/GenBank/DDBJ whole genome shotgun (WGS) entry which is preliminary data.</text>
</comment>
<gene>
    <name evidence="3" type="ORF">KQX54_001022</name>
</gene>
<organism evidence="3 4">
    <name type="scientific">Cotesia glomerata</name>
    <name type="common">Lepidopteran parasitic wasp</name>
    <name type="synonym">Apanteles glomeratus</name>
    <dbReference type="NCBI Taxonomy" id="32391"/>
    <lineage>
        <taxon>Eukaryota</taxon>
        <taxon>Metazoa</taxon>
        <taxon>Ecdysozoa</taxon>
        <taxon>Arthropoda</taxon>
        <taxon>Hexapoda</taxon>
        <taxon>Insecta</taxon>
        <taxon>Pterygota</taxon>
        <taxon>Neoptera</taxon>
        <taxon>Endopterygota</taxon>
        <taxon>Hymenoptera</taxon>
        <taxon>Apocrita</taxon>
        <taxon>Ichneumonoidea</taxon>
        <taxon>Braconidae</taxon>
        <taxon>Microgastrinae</taxon>
        <taxon>Cotesia</taxon>
    </lineage>
</organism>
<dbReference type="EMBL" id="JAHXZJ010002990">
    <property type="protein sequence ID" value="KAH0533710.1"/>
    <property type="molecule type" value="Genomic_DNA"/>
</dbReference>